<dbReference type="PANTHER" id="PTHR35485:SF4">
    <property type="entry name" value="EXPRESSED PROTEIN"/>
    <property type="match status" value="1"/>
</dbReference>
<evidence type="ECO:0000313" key="1">
    <source>
        <dbReference type="EMBL" id="KAL3619869.1"/>
    </source>
</evidence>
<sequence>MEGLIPMVYRSLKKNKKRRTYKCLSSGAAQTFDFCTKDDYDDHQHNYYLISKQQLVMANRVPGSRGPHHRRYNSVDMARLWSFASEDVYKPKQRERFRSRGMLSCITGA</sequence>
<keyword evidence="2" id="KW-1185">Reference proteome</keyword>
<dbReference type="AlphaFoldDB" id="A0ABD3BRZ5"/>
<dbReference type="PANTHER" id="PTHR35485">
    <property type="entry name" value="OS01G0888900 PROTEIN"/>
    <property type="match status" value="1"/>
</dbReference>
<dbReference type="Proteomes" id="UP001632038">
    <property type="component" value="Unassembled WGS sequence"/>
</dbReference>
<dbReference type="EMBL" id="JAVIJP010000066">
    <property type="protein sequence ID" value="KAL3619869.1"/>
    <property type="molecule type" value="Genomic_DNA"/>
</dbReference>
<reference evidence="2" key="1">
    <citation type="journal article" date="2024" name="IScience">
        <title>Strigolactones Initiate the Formation of Haustorium-like Structures in Castilleja.</title>
        <authorList>
            <person name="Buerger M."/>
            <person name="Peterson D."/>
            <person name="Chory J."/>
        </authorList>
    </citation>
    <scope>NUCLEOTIDE SEQUENCE [LARGE SCALE GENOMIC DNA]</scope>
</reference>
<organism evidence="1 2">
    <name type="scientific">Castilleja foliolosa</name>
    <dbReference type="NCBI Taxonomy" id="1961234"/>
    <lineage>
        <taxon>Eukaryota</taxon>
        <taxon>Viridiplantae</taxon>
        <taxon>Streptophyta</taxon>
        <taxon>Embryophyta</taxon>
        <taxon>Tracheophyta</taxon>
        <taxon>Spermatophyta</taxon>
        <taxon>Magnoliopsida</taxon>
        <taxon>eudicotyledons</taxon>
        <taxon>Gunneridae</taxon>
        <taxon>Pentapetalae</taxon>
        <taxon>asterids</taxon>
        <taxon>lamiids</taxon>
        <taxon>Lamiales</taxon>
        <taxon>Orobanchaceae</taxon>
        <taxon>Pedicularideae</taxon>
        <taxon>Castillejinae</taxon>
        <taxon>Castilleja</taxon>
    </lineage>
</organism>
<protein>
    <submittedName>
        <fullName evidence="1">Uncharacterized protein</fullName>
    </submittedName>
</protein>
<name>A0ABD3BRZ5_9LAMI</name>
<comment type="caution">
    <text evidence="1">The sequence shown here is derived from an EMBL/GenBank/DDBJ whole genome shotgun (WGS) entry which is preliminary data.</text>
</comment>
<evidence type="ECO:0000313" key="2">
    <source>
        <dbReference type="Proteomes" id="UP001632038"/>
    </source>
</evidence>
<gene>
    <name evidence="1" type="ORF">CASFOL_034781</name>
</gene>
<proteinExistence type="predicted"/>
<accession>A0ABD3BRZ5</accession>